<name>A0A4Q9Y3K5_9LACO</name>
<feature type="transmembrane region" description="Helical" evidence="7">
    <location>
        <begin position="273"/>
        <end position="292"/>
    </location>
</feature>
<feature type="transmembrane region" description="Helical" evidence="7">
    <location>
        <begin position="248"/>
        <end position="267"/>
    </location>
</feature>
<keyword evidence="5 7" id="KW-1133">Transmembrane helix</keyword>
<dbReference type="EMBL" id="SEHH01000097">
    <property type="protein sequence ID" value="TBX39416.1"/>
    <property type="molecule type" value="Genomic_DNA"/>
</dbReference>
<dbReference type="InterPro" id="IPR000620">
    <property type="entry name" value="EamA_dom"/>
</dbReference>
<evidence type="ECO:0000259" key="8">
    <source>
        <dbReference type="Pfam" id="PF00892"/>
    </source>
</evidence>
<keyword evidence="3" id="KW-1003">Cell membrane</keyword>
<evidence type="ECO:0000256" key="7">
    <source>
        <dbReference type="SAM" id="Phobius"/>
    </source>
</evidence>
<dbReference type="AlphaFoldDB" id="A0A4Q9Y3K5"/>
<dbReference type="PANTHER" id="PTHR32322:SF18">
    <property type="entry name" value="S-ADENOSYLMETHIONINE_S-ADENOSYLHOMOCYSTEINE TRANSPORTER"/>
    <property type="match status" value="1"/>
</dbReference>
<dbReference type="GO" id="GO:0005524">
    <property type="term" value="F:ATP binding"/>
    <property type="evidence" value="ECO:0007669"/>
    <property type="project" value="UniProtKB-KW"/>
</dbReference>
<proteinExistence type="inferred from homology"/>
<evidence type="ECO:0000256" key="1">
    <source>
        <dbReference type="ARBA" id="ARBA00004651"/>
    </source>
</evidence>
<dbReference type="InterPro" id="IPR050638">
    <property type="entry name" value="AA-Vitamin_Transporters"/>
</dbReference>
<evidence type="ECO:0000313" key="9">
    <source>
        <dbReference type="EMBL" id="TBX39416.1"/>
    </source>
</evidence>
<evidence type="ECO:0000256" key="4">
    <source>
        <dbReference type="ARBA" id="ARBA00022692"/>
    </source>
</evidence>
<evidence type="ECO:0000256" key="2">
    <source>
        <dbReference type="ARBA" id="ARBA00007362"/>
    </source>
</evidence>
<dbReference type="InterPro" id="IPR037185">
    <property type="entry name" value="EmrE-like"/>
</dbReference>
<feature type="domain" description="EamA" evidence="8">
    <location>
        <begin position="6"/>
        <end position="145"/>
    </location>
</feature>
<organism evidence="9 10">
    <name type="scientific">Lactiplantibacillus paraplantarum</name>
    <dbReference type="NCBI Taxonomy" id="60520"/>
    <lineage>
        <taxon>Bacteria</taxon>
        <taxon>Bacillati</taxon>
        <taxon>Bacillota</taxon>
        <taxon>Bacilli</taxon>
        <taxon>Lactobacillales</taxon>
        <taxon>Lactobacillaceae</taxon>
        <taxon>Lactiplantibacillus</taxon>
    </lineage>
</organism>
<dbReference type="Proteomes" id="UP000292648">
    <property type="component" value="Unassembled WGS sequence"/>
</dbReference>
<feature type="transmembrane region" description="Helical" evidence="7">
    <location>
        <begin position="151"/>
        <end position="175"/>
    </location>
</feature>
<accession>A0A4Q9Y3K5</accession>
<feature type="transmembrane region" description="Helical" evidence="7">
    <location>
        <begin position="213"/>
        <end position="236"/>
    </location>
</feature>
<evidence type="ECO:0000256" key="3">
    <source>
        <dbReference type="ARBA" id="ARBA00022475"/>
    </source>
</evidence>
<evidence type="ECO:0000313" key="10">
    <source>
        <dbReference type="Proteomes" id="UP000292648"/>
    </source>
</evidence>
<keyword evidence="9" id="KW-0547">Nucleotide-binding</keyword>
<gene>
    <name evidence="9" type="ORF">EUZ87_12390</name>
</gene>
<dbReference type="SUPFAM" id="SSF103481">
    <property type="entry name" value="Multidrug resistance efflux transporter EmrE"/>
    <property type="match status" value="2"/>
</dbReference>
<keyword evidence="6 7" id="KW-0472">Membrane</keyword>
<feature type="transmembrane region" description="Helical" evidence="7">
    <location>
        <begin position="128"/>
        <end position="145"/>
    </location>
</feature>
<sequence>MQKKTVGLLLASVGPFLWGSSGTVAQHLFDTTVISPLWLVAVRMLVSGGLLILYGLGRRLPVMAVFHDWQATVRLIVFSLFGMAGVQLTYFMAISTGNAAMAAILQFLSPVMIIIFITATTWQLPSKVDVISVISAIIGTILIVTEGRTHSLALPVIAIIWGLLAAVGATIYTLMPTKLLTRYGATPIVGWSMLIGGFLVLIGTGAWRHSPQLTSAAWGQVSFVVIFGTMLAYLFFLQSLEFILPTTASVLGAIEPLAATILSVFFLHVHFNWVGLIGAMMIVGVTILQFAATRANQFVPK</sequence>
<keyword evidence="4 7" id="KW-0812">Transmembrane</keyword>
<comment type="subcellular location">
    <subcellularLocation>
        <location evidence="1">Cell membrane</location>
        <topology evidence="1">Multi-pass membrane protein</topology>
    </subcellularLocation>
</comment>
<evidence type="ECO:0000256" key="5">
    <source>
        <dbReference type="ARBA" id="ARBA00022989"/>
    </source>
</evidence>
<dbReference type="Pfam" id="PF00892">
    <property type="entry name" value="EamA"/>
    <property type="match status" value="2"/>
</dbReference>
<feature type="domain" description="EamA" evidence="8">
    <location>
        <begin position="157"/>
        <end position="288"/>
    </location>
</feature>
<feature type="transmembrane region" description="Helical" evidence="7">
    <location>
        <begin position="35"/>
        <end position="54"/>
    </location>
</feature>
<protein>
    <submittedName>
        <fullName evidence="9">Peptide ABC transporter ATP-binding protein</fullName>
    </submittedName>
</protein>
<evidence type="ECO:0000256" key="6">
    <source>
        <dbReference type="ARBA" id="ARBA00023136"/>
    </source>
</evidence>
<reference evidence="9 10" key="1">
    <citation type="submission" date="2019-01" db="EMBL/GenBank/DDBJ databases">
        <title>Draft genome sequence of Lactobacillus paraplantarum OSY-TC318, a Producer of the novel lantibiotic Paraplantaracin TC318.</title>
        <authorList>
            <person name="Hussein W.E."/>
            <person name="Huang E."/>
            <person name="Yousef A.E."/>
        </authorList>
    </citation>
    <scope>NUCLEOTIDE SEQUENCE [LARGE SCALE GENOMIC DNA]</scope>
    <source>
        <strain evidence="9 10">OSY-TC318</strain>
    </source>
</reference>
<dbReference type="GO" id="GO:0005886">
    <property type="term" value="C:plasma membrane"/>
    <property type="evidence" value="ECO:0007669"/>
    <property type="project" value="UniProtKB-SubCell"/>
</dbReference>
<dbReference type="PANTHER" id="PTHR32322">
    <property type="entry name" value="INNER MEMBRANE TRANSPORTER"/>
    <property type="match status" value="1"/>
</dbReference>
<comment type="caution">
    <text evidence="9">The sequence shown here is derived from an EMBL/GenBank/DDBJ whole genome shotgun (WGS) entry which is preliminary data.</text>
</comment>
<feature type="transmembrane region" description="Helical" evidence="7">
    <location>
        <begin position="75"/>
        <end position="93"/>
    </location>
</feature>
<feature type="transmembrane region" description="Helical" evidence="7">
    <location>
        <begin position="99"/>
        <end position="121"/>
    </location>
</feature>
<keyword evidence="9" id="KW-0067">ATP-binding</keyword>
<comment type="similarity">
    <text evidence="2">Belongs to the EamA transporter family.</text>
</comment>
<feature type="transmembrane region" description="Helical" evidence="7">
    <location>
        <begin position="187"/>
        <end position="207"/>
    </location>
</feature>